<dbReference type="InterPro" id="IPR036465">
    <property type="entry name" value="vWFA_dom_sf"/>
</dbReference>
<evidence type="ECO:0000259" key="2">
    <source>
        <dbReference type="PROSITE" id="PS50234"/>
    </source>
</evidence>
<evidence type="ECO:0000313" key="3">
    <source>
        <dbReference type="EMBL" id="MFD2937034.1"/>
    </source>
</evidence>
<dbReference type="Proteomes" id="UP001597512">
    <property type="component" value="Unassembled WGS sequence"/>
</dbReference>
<keyword evidence="4" id="KW-1185">Reference proteome</keyword>
<feature type="compositionally biased region" description="Polar residues" evidence="1">
    <location>
        <begin position="685"/>
        <end position="701"/>
    </location>
</feature>
<dbReference type="Pfam" id="PF00092">
    <property type="entry name" value="VWA"/>
    <property type="match status" value="1"/>
</dbReference>
<feature type="domain" description="VWFA" evidence="2">
    <location>
        <begin position="744"/>
        <end position="914"/>
    </location>
</feature>
<dbReference type="PROSITE" id="PS50234">
    <property type="entry name" value="VWFA"/>
    <property type="match status" value="1"/>
</dbReference>
<comment type="caution">
    <text evidence="3">The sequence shown here is derived from an EMBL/GenBank/DDBJ whole genome shotgun (WGS) entry which is preliminary data.</text>
</comment>
<dbReference type="SMART" id="SM00327">
    <property type="entry name" value="VWA"/>
    <property type="match status" value="1"/>
</dbReference>
<sequence>MQTFFCFFLLFSAVFITGGSPRETPQQALNQYIAFLNQSTDEVASRFQQIQTYYTSTSAYQSHIGNQPNLPSSGLLEEYYYRKAIDGNALTEIENQRLKTSAQALWKLITKIDQTTKALETYNRLKDYERDKFKKSNELISNFQLLTDQFSQDKAEFYKQIQRIYRRYQPYRETDAYLFTEKEMEQILVSQQHLLNTLGYYLNEKNRSNWPVELVQQSIVADEKLLSDFGKAKSAIDYPASDMLNSFKTGLQTIQDVKKQAVDDYTFAARQTSSHGNEVYRSLVNHYNNDLLSWQKNFVQYSKSIKQLLDYPKFSLVFRIDPPALTVQKTTQTEPFRNTLPIVFTTNPAVAPASTATFHSLNAYVEFINESLRQMNHLQTLVRDYQSSADHYRESSGNLHGNALTYSHEAYKVPVSEYQLLLLNSQQIPQSYRISINKQAEVLLGMLIEMDKLSIELIDYTTRKQYEQDHLQRSDAILDRYAYLFTAFDQKKEQLYRDVRRIHESYPVKKPITSWNMSGKALLTVLDTDKEILFGVKDYLRGEATQLPETDTLQAEARELIINEYKNLKGLQRFGRSNGLCPYSPYEDIAEHSLRLAEMTQKTKEPTTASIAHSYETFYYFFNNELVYAYNKFSELANVGVLKVVNQPNVFAFRRSTSPITPPLTPTKVTQPDQNPVDDSKPINKHTTVNPAPLSYSSNPKTNTKTLIQHDTVYVNRATIDTLYINRSARQEATLSLTGFAPNNMVLLLDVSASMDSPYKMPLLKKSIKSLLNVLRPEDQISIVVYSGKARVALKPTSGDKAIEITTLIDQLQSNGDTDGDGGIRLAYKLANKSYIRAGNNRIILATDGEFPVGEDVFNLVGESSTQDISLTVFTFGRNEVNGKNLKKLAQSGKGTYSHITTGNANLQLILEAQAKRAP</sequence>
<dbReference type="RefSeq" id="WP_381506427.1">
    <property type="nucleotide sequence ID" value="NZ_JBHUOM010000023.1"/>
</dbReference>
<dbReference type="SUPFAM" id="SSF53300">
    <property type="entry name" value="vWA-like"/>
    <property type="match status" value="1"/>
</dbReference>
<dbReference type="PANTHER" id="PTHR10579:SF43">
    <property type="entry name" value="ZINC FINGER (C3HC4-TYPE RING FINGER) FAMILY PROTEIN"/>
    <property type="match status" value="1"/>
</dbReference>
<accession>A0ABW6AQZ5</accession>
<dbReference type="InterPro" id="IPR051266">
    <property type="entry name" value="CLCR"/>
</dbReference>
<dbReference type="PANTHER" id="PTHR10579">
    <property type="entry name" value="CALCIUM-ACTIVATED CHLORIDE CHANNEL REGULATOR"/>
    <property type="match status" value="1"/>
</dbReference>
<name>A0ABW6AQZ5_9BACT</name>
<evidence type="ECO:0000313" key="4">
    <source>
        <dbReference type="Proteomes" id="UP001597512"/>
    </source>
</evidence>
<dbReference type="InterPro" id="IPR002035">
    <property type="entry name" value="VWF_A"/>
</dbReference>
<organism evidence="3 4">
    <name type="scientific">Spirosoma flavum</name>
    <dbReference type="NCBI Taxonomy" id="2048557"/>
    <lineage>
        <taxon>Bacteria</taxon>
        <taxon>Pseudomonadati</taxon>
        <taxon>Bacteroidota</taxon>
        <taxon>Cytophagia</taxon>
        <taxon>Cytophagales</taxon>
        <taxon>Cytophagaceae</taxon>
        <taxon>Spirosoma</taxon>
    </lineage>
</organism>
<protein>
    <submittedName>
        <fullName evidence="3">VWA domain-containing protein</fullName>
    </submittedName>
</protein>
<dbReference type="EMBL" id="JBHUOM010000023">
    <property type="protein sequence ID" value="MFD2937034.1"/>
    <property type="molecule type" value="Genomic_DNA"/>
</dbReference>
<reference evidence="4" key="1">
    <citation type="journal article" date="2019" name="Int. J. Syst. Evol. Microbiol.">
        <title>The Global Catalogue of Microorganisms (GCM) 10K type strain sequencing project: providing services to taxonomists for standard genome sequencing and annotation.</title>
        <authorList>
            <consortium name="The Broad Institute Genomics Platform"/>
            <consortium name="The Broad Institute Genome Sequencing Center for Infectious Disease"/>
            <person name="Wu L."/>
            <person name="Ma J."/>
        </authorList>
    </citation>
    <scope>NUCLEOTIDE SEQUENCE [LARGE SCALE GENOMIC DNA]</scope>
    <source>
        <strain evidence="4">KCTC 52490</strain>
    </source>
</reference>
<dbReference type="Gene3D" id="3.40.50.410">
    <property type="entry name" value="von Willebrand factor, type A domain"/>
    <property type="match status" value="1"/>
</dbReference>
<proteinExistence type="predicted"/>
<gene>
    <name evidence="3" type="ORF">ACFS25_24850</name>
</gene>
<evidence type="ECO:0000256" key="1">
    <source>
        <dbReference type="SAM" id="MobiDB-lite"/>
    </source>
</evidence>
<feature type="region of interest" description="Disordered" evidence="1">
    <location>
        <begin position="662"/>
        <end position="701"/>
    </location>
</feature>